<name>Q6IM05_DROME</name>
<evidence type="ECO:0000256" key="1">
    <source>
        <dbReference type="SAM" id="MobiDB-lite"/>
    </source>
</evidence>
<keyword evidence="2" id="KW-1133">Transmembrane helix</keyword>
<feature type="transmembrane region" description="Helical" evidence="2">
    <location>
        <begin position="100"/>
        <end position="117"/>
    </location>
</feature>
<dbReference type="AlphaFoldDB" id="Q6IM05"/>
<gene>
    <name evidence="3" type="ORF">HDC07869</name>
</gene>
<organism evidence="3">
    <name type="scientific">Drosophila melanogaster</name>
    <name type="common">Fruit fly</name>
    <dbReference type="NCBI Taxonomy" id="7227"/>
    <lineage>
        <taxon>Eukaryota</taxon>
        <taxon>Metazoa</taxon>
        <taxon>Ecdysozoa</taxon>
        <taxon>Arthropoda</taxon>
        <taxon>Hexapoda</taxon>
        <taxon>Insecta</taxon>
        <taxon>Pterygota</taxon>
        <taxon>Neoptera</taxon>
        <taxon>Endopterygota</taxon>
        <taxon>Diptera</taxon>
        <taxon>Brachycera</taxon>
        <taxon>Muscomorpha</taxon>
        <taxon>Ephydroidea</taxon>
        <taxon>Drosophilidae</taxon>
        <taxon>Drosophila</taxon>
        <taxon>Sophophora</taxon>
    </lineage>
</organism>
<keyword evidence="2" id="KW-0472">Membrane</keyword>
<protein>
    <submittedName>
        <fullName evidence="3">HDC07869</fullName>
    </submittedName>
</protein>
<reference evidence="3" key="1">
    <citation type="journal article" date="2003" name="Genome Biol.">
        <title>An integrated gene annotation and transcriptional profiling approach towards the full gene content of the Drosophila genome.</title>
        <authorList>
            <person name="Hild M."/>
            <person name="Beckmann B."/>
            <person name="Haas S.A."/>
            <person name="Koch B."/>
            <person name="Solovyev V."/>
            <person name="Busold C."/>
            <person name="Fellenberg K."/>
            <person name="Boutros M."/>
            <person name="Vingron M."/>
            <person name="Sauer F."/>
            <person name="Hoheisel J.D."/>
            <person name="Paro R."/>
        </authorList>
    </citation>
    <scope>NUCLEOTIDE SEQUENCE</scope>
</reference>
<accession>Q6IM05</accession>
<proteinExistence type="predicted"/>
<keyword evidence="2" id="KW-0812">Transmembrane</keyword>
<dbReference type="EMBL" id="BK001861">
    <property type="protein sequence ID" value="DAA02707.1"/>
    <property type="molecule type" value="Genomic_DNA"/>
</dbReference>
<sequence>MAGAPARARFGGGGSGWLGGWVARMWWLHWTRRSSLRPRRCLGRDSMYSHMCGCRIKRQRWLSQKCEQQQNPESRAQNPEDRRRKKGKAKEEERRRRRRLATLATAFLLPFAALHWQKLMAIK</sequence>
<evidence type="ECO:0000313" key="3">
    <source>
        <dbReference type="EMBL" id="DAA02707.1"/>
    </source>
</evidence>
<feature type="region of interest" description="Disordered" evidence="1">
    <location>
        <begin position="65"/>
        <end position="96"/>
    </location>
</feature>
<evidence type="ECO:0000256" key="2">
    <source>
        <dbReference type="SAM" id="Phobius"/>
    </source>
</evidence>
<feature type="compositionally biased region" description="Polar residues" evidence="1">
    <location>
        <begin position="65"/>
        <end position="77"/>
    </location>
</feature>